<keyword evidence="3 6" id="KW-0812">Transmembrane</keyword>
<feature type="transmembrane region" description="Helical" evidence="6">
    <location>
        <begin position="108"/>
        <end position="132"/>
    </location>
</feature>
<gene>
    <name evidence="8" type="ORF">GCM10022240_15540</name>
</gene>
<reference evidence="9" key="1">
    <citation type="journal article" date="2019" name="Int. J. Syst. Evol. Microbiol.">
        <title>The Global Catalogue of Microorganisms (GCM) 10K type strain sequencing project: providing services to taxonomists for standard genome sequencing and annotation.</title>
        <authorList>
            <consortium name="The Broad Institute Genomics Platform"/>
            <consortium name="The Broad Institute Genome Sequencing Center for Infectious Disease"/>
            <person name="Wu L."/>
            <person name="Ma J."/>
        </authorList>
    </citation>
    <scope>NUCLEOTIDE SEQUENCE [LARGE SCALE GENOMIC DNA]</scope>
    <source>
        <strain evidence="9">JCM 16950</strain>
    </source>
</reference>
<dbReference type="Pfam" id="PF12823">
    <property type="entry name" value="DUF3817"/>
    <property type="match status" value="1"/>
</dbReference>
<dbReference type="InterPro" id="IPR023845">
    <property type="entry name" value="DUF3817_TM"/>
</dbReference>
<dbReference type="PANTHER" id="PTHR40077:SF2">
    <property type="entry name" value="MEMBRANE PROTEIN"/>
    <property type="match status" value="1"/>
</dbReference>
<keyword evidence="2" id="KW-1003">Cell membrane</keyword>
<comment type="subcellular location">
    <subcellularLocation>
        <location evidence="1">Cell membrane</location>
        <topology evidence="1">Multi-pass membrane protein</topology>
    </subcellularLocation>
</comment>
<keyword evidence="4 6" id="KW-1133">Transmembrane helix</keyword>
<organism evidence="8 9">
    <name type="scientific">Microbacterium kribbense</name>
    <dbReference type="NCBI Taxonomy" id="433645"/>
    <lineage>
        <taxon>Bacteria</taxon>
        <taxon>Bacillati</taxon>
        <taxon>Actinomycetota</taxon>
        <taxon>Actinomycetes</taxon>
        <taxon>Micrococcales</taxon>
        <taxon>Microbacteriaceae</taxon>
        <taxon>Microbacterium</taxon>
    </lineage>
</organism>
<evidence type="ECO:0000256" key="3">
    <source>
        <dbReference type="ARBA" id="ARBA00022692"/>
    </source>
</evidence>
<dbReference type="NCBIfam" id="TIGR03954">
    <property type="entry name" value="integ_memb_HG"/>
    <property type="match status" value="1"/>
</dbReference>
<dbReference type="RefSeq" id="WP_344782256.1">
    <property type="nucleotide sequence ID" value="NZ_BAABAF010000005.1"/>
</dbReference>
<dbReference type="PANTHER" id="PTHR40077">
    <property type="entry name" value="MEMBRANE PROTEIN-RELATED"/>
    <property type="match status" value="1"/>
</dbReference>
<feature type="domain" description="DUF3817" evidence="7">
    <location>
        <begin position="17"/>
        <end position="132"/>
    </location>
</feature>
<proteinExistence type="predicted"/>
<evidence type="ECO:0000256" key="1">
    <source>
        <dbReference type="ARBA" id="ARBA00004651"/>
    </source>
</evidence>
<dbReference type="Proteomes" id="UP001500540">
    <property type="component" value="Unassembled WGS sequence"/>
</dbReference>
<comment type="caution">
    <text evidence="8">The sequence shown here is derived from an EMBL/GenBank/DDBJ whole genome shotgun (WGS) entry which is preliminary data.</text>
</comment>
<evidence type="ECO:0000256" key="2">
    <source>
        <dbReference type="ARBA" id="ARBA00022475"/>
    </source>
</evidence>
<evidence type="ECO:0000313" key="9">
    <source>
        <dbReference type="Proteomes" id="UP001500540"/>
    </source>
</evidence>
<name>A0ABP7GHL8_9MICO</name>
<protein>
    <submittedName>
        <fullName evidence="8">DUF3817 domain-containing protein</fullName>
    </submittedName>
</protein>
<evidence type="ECO:0000313" key="8">
    <source>
        <dbReference type="EMBL" id="GAA3764084.1"/>
    </source>
</evidence>
<accession>A0ABP7GHL8</accession>
<evidence type="ECO:0000259" key="7">
    <source>
        <dbReference type="Pfam" id="PF12823"/>
    </source>
</evidence>
<evidence type="ECO:0000256" key="5">
    <source>
        <dbReference type="ARBA" id="ARBA00023136"/>
    </source>
</evidence>
<evidence type="ECO:0000256" key="4">
    <source>
        <dbReference type="ARBA" id="ARBA00022989"/>
    </source>
</evidence>
<sequence length="160" mass="17647">MPLAPKLATFPAIRGALKLYQIASVITGTFLLLLVAEMVMKYGFHQELFVGGSGGAIYLSPVINGPHGEESTGNGLNINMTILIVHGWFYVVYLFTCFRVWSMMRWQFLRFIMLAAGGVVPFLSFIMEMIVARDVKRYLAEREAAAVPASDISPAPEGAR</sequence>
<feature type="transmembrane region" description="Helical" evidence="6">
    <location>
        <begin position="20"/>
        <end position="36"/>
    </location>
</feature>
<dbReference type="EMBL" id="BAABAF010000005">
    <property type="protein sequence ID" value="GAA3764084.1"/>
    <property type="molecule type" value="Genomic_DNA"/>
</dbReference>
<feature type="transmembrane region" description="Helical" evidence="6">
    <location>
        <begin position="48"/>
        <end position="64"/>
    </location>
</feature>
<evidence type="ECO:0000256" key="6">
    <source>
        <dbReference type="SAM" id="Phobius"/>
    </source>
</evidence>
<feature type="transmembrane region" description="Helical" evidence="6">
    <location>
        <begin position="76"/>
        <end position="96"/>
    </location>
</feature>
<keyword evidence="9" id="KW-1185">Reference proteome</keyword>
<keyword evidence="5 6" id="KW-0472">Membrane</keyword>